<organism evidence="1 2">
    <name type="scientific">Saccharibacillus sacchari</name>
    <dbReference type="NCBI Taxonomy" id="456493"/>
    <lineage>
        <taxon>Bacteria</taxon>
        <taxon>Bacillati</taxon>
        <taxon>Bacillota</taxon>
        <taxon>Bacilli</taxon>
        <taxon>Bacillales</taxon>
        <taxon>Paenibacillaceae</taxon>
        <taxon>Saccharibacillus</taxon>
    </lineage>
</organism>
<keyword evidence="2" id="KW-1185">Reference proteome</keyword>
<evidence type="ECO:0000313" key="1">
    <source>
        <dbReference type="EMBL" id="MEJ8307137.1"/>
    </source>
</evidence>
<dbReference type="EMBL" id="JBBKAR010000061">
    <property type="protein sequence ID" value="MEJ8307137.1"/>
    <property type="molecule type" value="Genomic_DNA"/>
</dbReference>
<proteinExistence type="predicted"/>
<comment type="caution">
    <text evidence="1">The sequence shown here is derived from an EMBL/GenBank/DDBJ whole genome shotgun (WGS) entry which is preliminary data.</text>
</comment>
<dbReference type="Proteomes" id="UP001380953">
    <property type="component" value="Unassembled WGS sequence"/>
</dbReference>
<keyword evidence="1" id="KW-0808">Transferase</keyword>
<dbReference type="EC" id="2.7.7.65" evidence="1"/>
<reference evidence="1" key="1">
    <citation type="submission" date="2024-03" db="EMBL/GenBank/DDBJ databases">
        <title>Whole genome sequecning of epiphytes from Marcgravia umbellata leaves.</title>
        <authorList>
            <person name="Kumar G."/>
            <person name="Savka M.A."/>
        </authorList>
    </citation>
    <scope>NUCLEOTIDE SEQUENCE</scope>
    <source>
        <strain evidence="1">RIT_BL5</strain>
    </source>
</reference>
<protein>
    <submittedName>
        <fullName evidence="1">Diguanylate cyclase</fullName>
        <ecNumber evidence="1">2.7.7.65</ecNumber>
    </submittedName>
</protein>
<gene>
    <name evidence="1" type="ORF">WKI47_24775</name>
</gene>
<name>A0ACC6PJV0_9BACL</name>
<accession>A0ACC6PJV0</accession>
<evidence type="ECO:0000313" key="2">
    <source>
        <dbReference type="Proteomes" id="UP001380953"/>
    </source>
</evidence>
<keyword evidence="1" id="KW-0548">Nucleotidyltransferase</keyword>
<sequence>MIRDLFINFCLLSTFLFFGDMAHNFLRTRFKMKPWMLNAVSGIGLGLFGIVQMWFTFALPNGILLDFRQLSIMVAAGVGGPLAALLASVIIGIGRLAIAETINSASLIGLLAALLTFATIAPAFWIRSIKDSFKRIWIFASLSTTVLALALLLYRLGTAGIPLILLLSGVQAIACLFTYHMMRYLRTTREIQDALKQDIEHDFLTGLYNSRGFESRYRLAAASGSPFALLLLDIDHFKKVNDTYGHPAGDAVLEQLGKLIRESVRKTGCGSRKGGEEFAVILRPCDMRRAVEAADRMRALIEQTPFVLPDGRIIHITVSVGIGLHPHFSESELVEQTDRALYRAKQEGRNRGVLAG</sequence>